<keyword evidence="3" id="KW-1185">Reference proteome</keyword>
<sequence>MGRDWSSFKDYPHFQLSFGLTIGELLGGARPATSAVEAANKLINLQEQQAVKSITTAVVNVNGCKIAEGYIKEGVTYVLVRAVAEALGASVGFNAATRTVEITSSR</sequence>
<dbReference type="Pfam" id="PF07833">
    <property type="entry name" value="Cu_amine_oxidN1"/>
    <property type="match status" value="1"/>
</dbReference>
<evidence type="ECO:0000313" key="3">
    <source>
        <dbReference type="Proteomes" id="UP000199050"/>
    </source>
</evidence>
<evidence type="ECO:0000259" key="1">
    <source>
        <dbReference type="Pfam" id="PF07833"/>
    </source>
</evidence>
<accession>A0A1G8QL31</accession>
<dbReference type="Proteomes" id="UP000199050">
    <property type="component" value="Unassembled WGS sequence"/>
</dbReference>
<gene>
    <name evidence="2" type="ORF">SAMN05216192_11140</name>
</gene>
<organism evidence="2 3">
    <name type="scientific">Paenibacillus typhae</name>
    <dbReference type="NCBI Taxonomy" id="1174501"/>
    <lineage>
        <taxon>Bacteria</taxon>
        <taxon>Bacillati</taxon>
        <taxon>Bacillota</taxon>
        <taxon>Bacilli</taxon>
        <taxon>Bacillales</taxon>
        <taxon>Paenibacillaceae</taxon>
        <taxon>Paenibacillus</taxon>
    </lineage>
</organism>
<feature type="domain" description="Copper amine oxidase-like N-terminal" evidence="1">
    <location>
        <begin position="64"/>
        <end position="104"/>
    </location>
</feature>
<proteinExistence type="predicted"/>
<dbReference type="EMBL" id="FNDX01000011">
    <property type="protein sequence ID" value="SDJ04800.1"/>
    <property type="molecule type" value="Genomic_DNA"/>
</dbReference>
<name>A0A1G8QL31_9BACL</name>
<reference evidence="3" key="1">
    <citation type="submission" date="2016-10" db="EMBL/GenBank/DDBJ databases">
        <authorList>
            <person name="Varghese N."/>
            <person name="Submissions S."/>
        </authorList>
    </citation>
    <scope>NUCLEOTIDE SEQUENCE [LARGE SCALE GENOMIC DNA]</scope>
    <source>
        <strain evidence="3">CGMCC 1.11012</strain>
    </source>
</reference>
<protein>
    <submittedName>
        <fullName evidence="2">Peptidoglycan L-alanyl-D-glutamate endopeptidase CwlK</fullName>
    </submittedName>
</protein>
<dbReference type="RefSeq" id="WP_415841018.1">
    <property type="nucleotide sequence ID" value="NZ_CBCSKY010000009.1"/>
</dbReference>
<dbReference type="STRING" id="1174501.SAMN05216192_11140"/>
<dbReference type="AlphaFoldDB" id="A0A1G8QL31"/>
<dbReference type="InterPro" id="IPR012854">
    <property type="entry name" value="Cu_amine_oxidase-like_N"/>
</dbReference>
<evidence type="ECO:0000313" key="2">
    <source>
        <dbReference type="EMBL" id="SDJ04800.1"/>
    </source>
</evidence>